<feature type="region of interest" description="Disordered" evidence="1">
    <location>
        <begin position="560"/>
        <end position="667"/>
    </location>
</feature>
<feature type="compositionally biased region" description="Polar residues" evidence="1">
    <location>
        <begin position="103"/>
        <end position="115"/>
    </location>
</feature>
<sequence length="768" mass="86505">MDLVAQSDVLNKPITPDAADLEALEATRKEMLATARKFANTAAAMLDERTEAANFVVQFQKKDREVDESLAQVKKLRKHWEEKVEEADRIVREAIPPRKITFATPTEQQPLTTPKDNMKKAAELLKKKDEEIDINYVRKLVASAMQQQSKADTSRRLESNPDHCLSTAQKDALGSQQRDGESRTGSTERRRKVREHPNPIPIPSDSNPRNPAKGKDPMYTGRDKYRNPSPPPRTSRPPLPPHRRSPAGNTRPHGPGGINIRDNMPSPRNRSRERTPEPRRSRNQDRAPEPCRNQDREPEPRRSQGREPEPRRSRNEEHAPEPRRSRNDGGDHHREEGSHRSRSQREERRNRKNILQAPSQASPGGVEVKVEAEAGACLSGGGPRDAQERLNEYRSDYIGPKCFGRMIREEPKPRSLNLKLPGNLKHYDGSERPDTWIEDYYNAVTFAGGTPNIACRMLHLYLIGPARVWLSDLEENTIFCWFDLKKAFENHFRGTYKRPATTSDLQACIQKKGETSRSFLTRWLATRNECENVDNRTTMHAFIGGLQRGGLLRHKLTCLQQQQAEEPPDSSHDDPEEVQEAEEAADVEAEQAGASSALTRSPQPDPAPPNNDPEAGYKRARKHRPRGKGGKGKNKDKEEDSSEAMDEDDASPEPKEGTAANKSNPFGKKSVGAFHTFLGTPTVRAKKSALRLLNATVPAVPQYVKWSEKACTFDRSDHPAVIPKECYALVVSPRIDGYDFSKCLMDGGASLNIMYLETLERMNLTKDS</sequence>
<dbReference type="EMBL" id="JAUUTY010000005">
    <property type="protein sequence ID" value="KAK1629279.1"/>
    <property type="molecule type" value="Genomic_DNA"/>
</dbReference>
<feature type="compositionally biased region" description="Acidic residues" evidence="1">
    <location>
        <begin position="574"/>
        <end position="589"/>
    </location>
</feature>
<dbReference type="PANTHER" id="PTHR33223">
    <property type="entry name" value="CCHC-TYPE DOMAIN-CONTAINING PROTEIN"/>
    <property type="match status" value="1"/>
</dbReference>
<protein>
    <recommendedName>
        <fullName evidence="2">Retrotransposon gag domain-containing protein</fullName>
    </recommendedName>
</protein>
<accession>A0AAD8RQS2</accession>
<feature type="compositionally biased region" description="Polar residues" evidence="1">
    <location>
        <begin position="166"/>
        <end position="177"/>
    </location>
</feature>
<dbReference type="InterPro" id="IPR005162">
    <property type="entry name" value="Retrotrans_gag_dom"/>
</dbReference>
<proteinExistence type="predicted"/>
<evidence type="ECO:0000313" key="4">
    <source>
        <dbReference type="Proteomes" id="UP001231189"/>
    </source>
</evidence>
<evidence type="ECO:0000256" key="1">
    <source>
        <dbReference type="SAM" id="MobiDB-lite"/>
    </source>
</evidence>
<feature type="compositionally biased region" description="Basic residues" evidence="1">
    <location>
        <begin position="618"/>
        <end position="632"/>
    </location>
</feature>
<keyword evidence="4" id="KW-1185">Reference proteome</keyword>
<evidence type="ECO:0000259" key="2">
    <source>
        <dbReference type="Pfam" id="PF03732"/>
    </source>
</evidence>
<feature type="compositionally biased region" description="Basic and acidic residues" evidence="1">
    <location>
        <begin position="270"/>
        <end position="349"/>
    </location>
</feature>
<reference evidence="3" key="1">
    <citation type="submission" date="2023-07" db="EMBL/GenBank/DDBJ databases">
        <title>A chromosome-level genome assembly of Lolium multiflorum.</title>
        <authorList>
            <person name="Chen Y."/>
            <person name="Copetti D."/>
            <person name="Kolliker R."/>
            <person name="Studer B."/>
        </authorList>
    </citation>
    <scope>NUCLEOTIDE SEQUENCE</scope>
    <source>
        <strain evidence="3">02402/16</strain>
        <tissue evidence="3">Leaf</tissue>
    </source>
</reference>
<dbReference type="PANTHER" id="PTHR33223:SF8">
    <property type="entry name" value="OS04G0172440 PROTEIN"/>
    <property type="match status" value="1"/>
</dbReference>
<dbReference type="Proteomes" id="UP001231189">
    <property type="component" value="Unassembled WGS sequence"/>
</dbReference>
<dbReference type="AlphaFoldDB" id="A0AAD8RQS2"/>
<feature type="region of interest" description="Disordered" evidence="1">
    <location>
        <begin position="143"/>
        <end position="367"/>
    </location>
</feature>
<feature type="compositionally biased region" description="Basic and acidic residues" evidence="1">
    <location>
        <begin position="152"/>
        <end position="161"/>
    </location>
</feature>
<name>A0AAD8RQS2_LOLMU</name>
<organism evidence="3 4">
    <name type="scientific">Lolium multiflorum</name>
    <name type="common">Italian ryegrass</name>
    <name type="synonym">Lolium perenne subsp. multiflorum</name>
    <dbReference type="NCBI Taxonomy" id="4521"/>
    <lineage>
        <taxon>Eukaryota</taxon>
        <taxon>Viridiplantae</taxon>
        <taxon>Streptophyta</taxon>
        <taxon>Embryophyta</taxon>
        <taxon>Tracheophyta</taxon>
        <taxon>Spermatophyta</taxon>
        <taxon>Magnoliopsida</taxon>
        <taxon>Liliopsida</taxon>
        <taxon>Poales</taxon>
        <taxon>Poaceae</taxon>
        <taxon>BOP clade</taxon>
        <taxon>Pooideae</taxon>
        <taxon>Poodae</taxon>
        <taxon>Poeae</taxon>
        <taxon>Poeae Chloroplast Group 2 (Poeae type)</taxon>
        <taxon>Loliodinae</taxon>
        <taxon>Loliinae</taxon>
        <taxon>Lolium</taxon>
    </lineage>
</organism>
<feature type="domain" description="Retrotransposon gag" evidence="2">
    <location>
        <begin position="457"/>
        <end position="547"/>
    </location>
</feature>
<feature type="compositionally biased region" description="Acidic residues" evidence="1">
    <location>
        <begin position="639"/>
        <end position="651"/>
    </location>
</feature>
<feature type="compositionally biased region" description="Basic and acidic residues" evidence="1">
    <location>
        <begin position="213"/>
        <end position="226"/>
    </location>
</feature>
<feature type="compositionally biased region" description="Basic and acidic residues" evidence="1">
    <location>
        <begin position="178"/>
        <end position="188"/>
    </location>
</feature>
<feature type="compositionally biased region" description="Pro residues" evidence="1">
    <location>
        <begin position="228"/>
        <end position="240"/>
    </location>
</feature>
<comment type="caution">
    <text evidence="3">The sequence shown here is derived from an EMBL/GenBank/DDBJ whole genome shotgun (WGS) entry which is preliminary data.</text>
</comment>
<dbReference type="Pfam" id="PF03732">
    <property type="entry name" value="Retrotrans_gag"/>
    <property type="match status" value="1"/>
</dbReference>
<feature type="region of interest" description="Disordered" evidence="1">
    <location>
        <begin position="98"/>
        <end position="117"/>
    </location>
</feature>
<gene>
    <name evidence="3" type="ORF">QYE76_003594</name>
</gene>
<evidence type="ECO:0000313" key="3">
    <source>
        <dbReference type="EMBL" id="KAK1629279.1"/>
    </source>
</evidence>